<proteinExistence type="predicted"/>
<dbReference type="EMBL" id="JAIXNE010000001">
    <property type="protein sequence ID" value="MCA6073681.1"/>
    <property type="molecule type" value="Genomic_DNA"/>
</dbReference>
<comment type="caution">
    <text evidence="1">The sequence shown here is derived from an EMBL/GenBank/DDBJ whole genome shotgun (WGS) entry which is preliminary data.</text>
</comment>
<gene>
    <name evidence="1" type="ORF">LDX50_02325</name>
</gene>
<evidence type="ECO:0000313" key="1">
    <source>
        <dbReference type="EMBL" id="MCA6073681.1"/>
    </source>
</evidence>
<dbReference type="SUPFAM" id="SSF117074">
    <property type="entry name" value="Hypothetical protein PA1324"/>
    <property type="match status" value="1"/>
</dbReference>
<protein>
    <submittedName>
        <fullName evidence="1">Carboxypeptidase regulatory-like domain-containing protein</fullName>
    </submittedName>
</protein>
<name>A0A9X1KYJ6_9BACT</name>
<dbReference type="GO" id="GO:0004180">
    <property type="term" value="F:carboxypeptidase activity"/>
    <property type="evidence" value="ECO:0007669"/>
    <property type="project" value="UniProtKB-KW"/>
</dbReference>
<reference evidence="1" key="1">
    <citation type="submission" date="2021-09" db="EMBL/GenBank/DDBJ databases">
        <title>Fulvivirga sp. isolated from coastal sediment.</title>
        <authorList>
            <person name="Yu H."/>
        </authorList>
    </citation>
    <scope>NUCLEOTIDE SEQUENCE</scope>
    <source>
        <strain evidence="1">1062</strain>
    </source>
</reference>
<keyword evidence="2" id="KW-1185">Reference proteome</keyword>
<dbReference type="RefSeq" id="WP_225696792.1">
    <property type="nucleotide sequence ID" value="NZ_JAIXNE010000001.1"/>
</dbReference>
<accession>A0A9X1KYJ6</accession>
<dbReference type="Proteomes" id="UP001139409">
    <property type="component" value="Unassembled WGS sequence"/>
</dbReference>
<keyword evidence="1" id="KW-0378">Hydrolase</keyword>
<dbReference type="PROSITE" id="PS51257">
    <property type="entry name" value="PROKAR_LIPOPROTEIN"/>
    <property type="match status" value="1"/>
</dbReference>
<keyword evidence="1" id="KW-0121">Carboxypeptidase</keyword>
<dbReference type="AlphaFoldDB" id="A0A9X1KYJ6"/>
<evidence type="ECO:0000313" key="2">
    <source>
        <dbReference type="Proteomes" id="UP001139409"/>
    </source>
</evidence>
<keyword evidence="1" id="KW-0645">Protease</keyword>
<organism evidence="1 2">
    <name type="scientific">Fulvivirga sedimenti</name>
    <dbReference type="NCBI Taxonomy" id="2879465"/>
    <lineage>
        <taxon>Bacteria</taxon>
        <taxon>Pseudomonadati</taxon>
        <taxon>Bacteroidota</taxon>
        <taxon>Cytophagia</taxon>
        <taxon>Cytophagales</taxon>
        <taxon>Fulvivirgaceae</taxon>
        <taxon>Fulvivirga</taxon>
    </lineage>
</organism>
<sequence>MKIAIYIALIFFMSACHPPQSKNDGILAGQLVWITGNQMPGPDKKPSSGNGVQRVVLIYPPTLRSDCEMNPNGLYTQVPGNPVATVLSDTDGTFIIHLPEGTYSVLTREEEGMFAGVFDGNGTLNPVLIEKRDTTELRIEINYSAAY</sequence>